<evidence type="ECO:0000313" key="5">
    <source>
        <dbReference type="Proteomes" id="UP000886818"/>
    </source>
</evidence>
<dbReference type="PANTHER" id="PTHR36174:SF1">
    <property type="entry name" value="LIPID II:GLYCINE GLYCYLTRANSFERASE"/>
    <property type="match status" value="1"/>
</dbReference>
<dbReference type="InterPro" id="IPR050644">
    <property type="entry name" value="PG_Glycine_Bridge_Synth"/>
</dbReference>
<evidence type="ECO:0000313" key="4">
    <source>
        <dbReference type="EMBL" id="QXM05584.1"/>
    </source>
</evidence>
<evidence type="ECO:0000256" key="3">
    <source>
        <dbReference type="SAM" id="Coils"/>
    </source>
</evidence>
<evidence type="ECO:0000256" key="2">
    <source>
        <dbReference type="ARBA" id="ARBA00023315"/>
    </source>
</evidence>
<sequence>MYNFKEIERKQLNDFNNNSKGHIFQTSYWADVKKEWKAKFLGGYNQKGELVLTSVLLLRKIPYMNQYMGYIPRGFHCDYSDKALVAEFTKFMRDYAKKNKIAFISVDPDIHLNENEKPVEFGKNVKEMLVDIGYKHKNTKNFENIQPNFVFRLNFDMEKELEERKKSIFDNFSKKTKYNIKVAQDRGLTVEVYDKDNITDEIIDKFHEIMVITGKRDNFITRPRNYFKDMIEKIYPYCRMYMIKYNYELDYSRIKEKLDRQQNNKERLEKRKNDTQILLKNETDEQKIEKLNKKLSDIEKRIKDSQRQITSFEERINSIAAYKNKKEVYIAGAIYLYYGGKGWYLYGASHNELRDTMPNYLMQWKMIEDTLDLDCYMYDFRGVSGDLNPDNPLYGLYKFKKGFNGDFVEFVGEFDLVVNSFVYSMFRFALPKFKKIRAKLKNKK</sequence>
<keyword evidence="5" id="KW-1185">Reference proteome</keyword>
<dbReference type="PROSITE" id="PS51191">
    <property type="entry name" value="FEMABX"/>
    <property type="match status" value="1"/>
</dbReference>
<keyword evidence="1" id="KW-0808">Transferase</keyword>
<keyword evidence="2" id="KW-0012">Acyltransferase</keyword>
<dbReference type="EMBL" id="CP078093">
    <property type="protein sequence ID" value="QXM05584.1"/>
    <property type="molecule type" value="Genomic_DNA"/>
</dbReference>
<evidence type="ECO:0000256" key="1">
    <source>
        <dbReference type="ARBA" id="ARBA00022679"/>
    </source>
</evidence>
<gene>
    <name evidence="4" type="ORF">KVH43_09390</name>
</gene>
<accession>A0ABX8R953</accession>
<protein>
    <submittedName>
        <fullName evidence="4">Aminoacyltransferase</fullName>
    </submittedName>
</protein>
<dbReference type="RefSeq" id="WP_218282282.1">
    <property type="nucleotide sequence ID" value="NZ_CP078093.1"/>
</dbReference>
<name>A0ABX8R953_9CLOT</name>
<dbReference type="Proteomes" id="UP000886818">
    <property type="component" value="Chromosome"/>
</dbReference>
<feature type="coiled-coil region" evidence="3">
    <location>
        <begin position="251"/>
        <end position="315"/>
    </location>
</feature>
<dbReference type="Pfam" id="PF02388">
    <property type="entry name" value="FemAB"/>
    <property type="match status" value="1"/>
</dbReference>
<keyword evidence="3" id="KW-0175">Coiled coil</keyword>
<proteinExistence type="predicted"/>
<organism evidence="4 5">
    <name type="scientific">Crassaminicella indica</name>
    <dbReference type="NCBI Taxonomy" id="2855394"/>
    <lineage>
        <taxon>Bacteria</taxon>
        <taxon>Bacillati</taxon>
        <taxon>Bacillota</taxon>
        <taxon>Clostridia</taxon>
        <taxon>Eubacteriales</taxon>
        <taxon>Clostridiaceae</taxon>
        <taxon>Crassaminicella</taxon>
    </lineage>
</organism>
<dbReference type="PANTHER" id="PTHR36174">
    <property type="entry name" value="LIPID II:GLYCINE GLYCYLTRANSFERASE"/>
    <property type="match status" value="1"/>
</dbReference>
<dbReference type="InterPro" id="IPR003447">
    <property type="entry name" value="FEMABX"/>
</dbReference>
<reference evidence="4" key="1">
    <citation type="submission" date="2021-07" db="EMBL/GenBank/DDBJ databases">
        <title>Complete genome sequence of Crassaminicella sp. 143-21, isolated from a deep-sea hydrothermal vent.</title>
        <authorList>
            <person name="Li X."/>
        </authorList>
    </citation>
    <scope>NUCLEOTIDE SEQUENCE</scope>
    <source>
        <strain evidence="4">143-21</strain>
    </source>
</reference>